<dbReference type="EC" id="2.7.13.3" evidence="2"/>
<dbReference type="SUPFAM" id="SSF55785">
    <property type="entry name" value="PYP-like sensor domain (PAS domain)"/>
    <property type="match status" value="1"/>
</dbReference>
<gene>
    <name evidence="10" type="ORF">CFSAN001627_07522</name>
</gene>
<dbReference type="InterPro" id="IPR036097">
    <property type="entry name" value="HisK_dim/P_sf"/>
</dbReference>
<accession>M1ZY58</accession>
<dbReference type="InterPro" id="IPR003594">
    <property type="entry name" value="HATPase_dom"/>
</dbReference>
<dbReference type="Proteomes" id="UP000011944">
    <property type="component" value="Unassembled WGS sequence"/>
</dbReference>
<evidence type="ECO:0000256" key="3">
    <source>
        <dbReference type="ARBA" id="ARBA00022553"/>
    </source>
</evidence>
<dbReference type="PANTHER" id="PTHR43711">
    <property type="entry name" value="TWO-COMPONENT HISTIDINE KINASE"/>
    <property type="match status" value="1"/>
</dbReference>
<dbReference type="SUPFAM" id="SSF55874">
    <property type="entry name" value="ATPase domain of HSP90 chaperone/DNA topoisomerase II/histidine kinase"/>
    <property type="match status" value="1"/>
</dbReference>
<comment type="catalytic activity">
    <reaction evidence="1">
        <text>ATP + protein L-histidine = ADP + protein N-phospho-L-histidine.</text>
        <dbReference type="EC" id="2.7.13.3"/>
    </reaction>
</comment>
<evidence type="ECO:0000259" key="9">
    <source>
        <dbReference type="PROSITE" id="PS50109"/>
    </source>
</evidence>
<dbReference type="Pfam" id="PF13188">
    <property type="entry name" value="PAS_8"/>
    <property type="match status" value="1"/>
</dbReference>
<feature type="domain" description="Histidine kinase" evidence="9">
    <location>
        <begin position="457"/>
        <end position="676"/>
    </location>
</feature>
<evidence type="ECO:0000256" key="7">
    <source>
        <dbReference type="ARBA" id="ARBA00022840"/>
    </source>
</evidence>
<dbReference type="Gene3D" id="3.30.565.10">
    <property type="entry name" value="Histidine kinase-like ATPase, C-terminal domain"/>
    <property type="match status" value="1"/>
</dbReference>
<evidence type="ECO:0000256" key="4">
    <source>
        <dbReference type="ARBA" id="ARBA00022679"/>
    </source>
</evidence>
<dbReference type="InterPro" id="IPR035965">
    <property type="entry name" value="PAS-like_dom_sf"/>
</dbReference>
<dbReference type="SMART" id="SM00387">
    <property type="entry name" value="HATPase_c"/>
    <property type="match status" value="1"/>
</dbReference>
<feature type="non-terminal residue" evidence="10">
    <location>
        <position position="1"/>
    </location>
</feature>
<dbReference type="CDD" id="cd16922">
    <property type="entry name" value="HATPase_EvgS-ArcB-TorS-like"/>
    <property type="match status" value="1"/>
</dbReference>
<keyword evidence="5" id="KW-0547">Nucleotide-binding</keyword>
<dbReference type="Pfam" id="PF02518">
    <property type="entry name" value="HATPase_c"/>
    <property type="match status" value="1"/>
</dbReference>
<sequence length="704" mass="82346">GKYGTNRKCFLEDKSTIKSIMDSIPYSCYIVNDEYELLYVNSVALKLSKELKRKYSSKLRPGEEKTLIDCLDEYEINFIDGETVTEKNFPVFIALKEQKEIKEIPLIFTKNNYEKVCFSLTVIPINLEGTKKGALVNLMDITQERIYKETIEKGKEEILNISKQIKNKSEIIDILRKKELDYIKYLNNVINNISEGILVFDKHSKLILWNKAIEQIGEMKIKKILDIKEIINEYDIYILDDHKNMKYKIKKMNPDYNSSVKDLLLKLVKKDTNKIKYIEYNSNPIMDENNEILYTISSIKNVTDLIESQIISEERAEFIKYVVDCIELPLAVLDYPDLTYKLVNERYEELVERLHTKKIKGNLFGNTVENIFRKEEFKEQLEVLQKMKDGTIKEYTFSPKKFILQSGEERFFKVRYIYHETKNKKRVHIHGSDVTEEFKSNLELEKVNKLKDEFFTIISHELRTPLTIIYSSLQLAYDIYPEDINLNIDKILKRINQNTARLLKLINNILDISKAEAGFLTLNNEYFDIVLETENIVNSITNYANSKNINLIFDTTKEEEEVWIDKDKYERILLNLLSNAVKFTPENKSIYVTLKIYKNNFKLIVKDEGRGIPKEKIDCIFNRFAQVNSSLSRSAEGTGIGLSLVKKIVDLMDGEIKVYSILGKGTTFTVKINKNMNKCYEKIKKAVIHNDISKKIHIEFSDIN</sequence>
<dbReference type="InterPro" id="IPR005467">
    <property type="entry name" value="His_kinase_dom"/>
</dbReference>
<dbReference type="GO" id="GO:0005524">
    <property type="term" value="F:ATP binding"/>
    <property type="evidence" value="ECO:0007669"/>
    <property type="project" value="UniProtKB-KW"/>
</dbReference>
<dbReference type="SUPFAM" id="SSF47384">
    <property type="entry name" value="Homodimeric domain of signal transducing histidine kinase"/>
    <property type="match status" value="1"/>
</dbReference>
<dbReference type="EMBL" id="AMXI01000426">
    <property type="protein sequence ID" value="EKN42323.1"/>
    <property type="molecule type" value="Genomic_DNA"/>
</dbReference>
<dbReference type="InterPro" id="IPR050736">
    <property type="entry name" value="Sensor_HK_Regulatory"/>
</dbReference>
<dbReference type="InterPro" id="IPR003661">
    <property type="entry name" value="HisK_dim/P_dom"/>
</dbReference>
<evidence type="ECO:0000256" key="8">
    <source>
        <dbReference type="ARBA" id="ARBA00023012"/>
    </source>
</evidence>
<organism evidence="10 11">
    <name type="scientific">Clostridium botulinum CFSAN001627</name>
    <dbReference type="NCBI Taxonomy" id="1232189"/>
    <lineage>
        <taxon>Bacteria</taxon>
        <taxon>Bacillati</taxon>
        <taxon>Bacillota</taxon>
        <taxon>Clostridia</taxon>
        <taxon>Eubacteriales</taxon>
        <taxon>Clostridiaceae</taxon>
        <taxon>Clostridium</taxon>
    </lineage>
</organism>
<keyword evidence="4" id="KW-0808">Transferase</keyword>
<dbReference type="GO" id="GO:0000155">
    <property type="term" value="F:phosphorelay sensor kinase activity"/>
    <property type="evidence" value="ECO:0007669"/>
    <property type="project" value="InterPro"/>
</dbReference>
<keyword evidence="6 10" id="KW-0418">Kinase</keyword>
<dbReference type="CDD" id="cd00082">
    <property type="entry name" value="HisKA"/>
    <property type="match status" value="1"/>
</dbReference>
<reference evidence="10 11" key="2">
    <citation type="submission" date="2013-03" db="EMBL/GenBank/DDBJ databases">
        <title>Diversity in Clostridium botulinum.</title>
        <authorList>
            <person name="Timme R.E."/>
            <person name="Allard M."/>
            <person name="Luo Y."/>
            <person name="Strain E."/>
            <person name="Gonzalez-Escalona N."/>
            <person name="Brown E."/>
        </authorList>
    </citation>
    <scope>NUCLEOTIDE SEQUENCE [LARGE SCALE GENOMIC DNA]</scope>
    <source>
        <strain evidence="10 11">CFSAN001627</strain>
    </source>
</reference>
<evidence type="ECO:0000256" key="6">
    <source>
        <dbReference type="ARBA" id="ARBA00022777"/>
    </source>
</evidence>
<dbReference type="AlphaFoldDB" id="M1ZY58"/>
<keyword evidence="7" id="KW-0067">ATP-binding</keyword>
<dbReference type="InterPro" id="IPR036890">
    <property type="entry name" value="HATPase_C_sf"/>
</dbReference>
<keyword evidence="8" id="KW-0902">Two-component regulatory system</keyword>
<reference evidence="10 11" key="1">
    <citation type="submission" date="2012-10" db="EMBL/GenBank/DDBJ databases">
        <authorList>
            <person name="Strain E.A."/>
            <person name="Brown E."/>
            <person name="Allard M.W."/>
            <person name="Gonzalez-Escalona N."/>
            <person name="Timme R."/>
        </authorList>
    </citation>
    <scope>NUCLEOTIDE SEQUENCE [LARGE SCALE GENOMIC DNA]</scope>
    <source>
        <strain evidence="10 11">CFSAN001627</strain>
    </source>
</reference>
<dbReference type="PRINTS" id="PR00344">
    <property type="entry name" value="BCTRLSENSOR"/>
</dbReference>
<evidence type="ECO:0000256" key="2">
    <source>
        <dbReference type="ARBA" id="ARBA00012438"/>
    </source>
</evidence>
<dbReference type="PANTHER" id="PTHR43711:SF26">
    <property type="entry name" value="SENSOR HISTIDINE KINASE RCSC"/>
    <property type="match status" value="1"/>
</dbReference>
<evidence type="ECO:0000256" key="5">
    <source>
        <dbReference type="ARBA" id="ARBA00022741"/>
    </source>
</evidence>
<dbReference type="FunFam" id="3.30.565.10:FF:000037">
    <property type="entry name" value="Hybrid sensor histidine kinase/response regulator"/>
    <property type="match status" value="1"/>
</dbReference>
<dbReference type="SMART" id="SM00388">
    <property type="entry name" value="HisKA"/>
    <property type="match status" value="1"/>
</dbReference>
<protein>
    <recommendedName>
        <fullName evidence="2">histidine kinase</fullName>
        <ecNumber evidence="2">2.7.13.3</ecNumber>
    </recommendedName>
</protein>
<dbReference type="InterPro" id="IPR000014">
    <property type="entry name" value="PAS"/>
</dbReference>
<dbReference type="Gene3D" id="1.10.287.130">
    <property type="match status" value="1"/>
</dbReference>
<evidence type="ECO:0000313" key="11">
    <source>
        <dbReference type="Proteomes" id="UP000011944"/>
    </source>
</evidence>
<dbReference type="Gene3D" id="3.30.450.20">
    <property type="entry name" value="PAS domain"/>
    <property type="match status" value="3"/>
</dbReference>
<dbReference type="PROSITE" id="PS50109">
    <property type="entry name" value="HIS_KIN"/>
    <property type="match status" value="1"/>
</dbReference>
<dbReference type="Pfam" id="PF00512">
    <property type="entry name" value="HisKA"/>
    <property type="match status" value="1"/>
</dbReference>
<name>M1ZY58_CLOBO</name>
<dbReference type="PATRIC" id="fig|1232189.3.peg.1206"/>
<comment type="caution">
    <text evidence="10">The sequence shown here is derived from an EMBL/GenBank/DDBJ whole genome shotgun (WGS) entry which is preliminary data.</text>
</comment>
<evidence type="ECO:0000313" key="10">
    <source>
        <dbReference type="EMBL" id="EKN42323.1"/>
    </source>
</evidence>
<proteinExistence type="predicted"/>
<dbReference type="InterPro" id="IPR004358">
    <property type="entry name" value="Sig_transdc_His_kin-like_C"/>
</dbReference>
<keyword evidence="3" id="KW-0597">Phosphoprotein</keyword>
<evidence type="ECO:0000256" key="1">
    <source>
        <dbReference type="ARBA" id="ARBA00000085"/>
    </source>
</evidence>